<evidence type="ECO:0000256" key="4">
    <source>
        <dbReference type="ARBA" id="ARBA00022969"/>
    </source>
</evidence>
<comment type="similarity">
    <text evidence="2">Belongs to the SsgA family.</text>
</comment>
<dbReference type="GO" id="GO:0000917">
    <property type="term" value="P:division septum assembly"/>
    <property type="evidence" value="ECO:0007669"/>
    <property type="project" value="UniProtKB-KW"/>
</dbReference>
<keyword evidence="6" id="KW-0131">Cell cycle</keyword>
<evidence type="ECO:0000256" key="5">
    <source>
        <dbReference type="ARBA" id="ARBA00023210"/>
    </source>
</evidence>
<dbReference type="InterPro" id="IPR006776">
    <property type="entry name" value="SsgB"/>
</dbReference>
<dbReference type="GO" id="GO:0030435">
    <property type="term" value="P:sporulation resulting in formation of a cellular spore"/>
    <property type="evidence" value="ECO:0007669"/>
    <property type="project" value="UniProtKB-KW"/>
</dbReference>
<dbReference type="AlphaFoldDB" id="A0A6J4MWH0"/>
<sequence>MSHQPLVADVALDVRLECLDDTGRGHHLHCVLAYHRHDAYAISMTFVTPEDSLTWTFGRDLLVEGLHRTTG</sequence>
<name>A0A6J4MWH0_9ACTN</name>
<evidence type="ECO:0000256" key="3">
    <source>
        <dbReference type="ARBA" id="ARBA00022618"/>
    </source>
</evidence>
<evidence type="ECO:0000256" key="1">
    <source>
        <dbReference type="ARBA" id="ARBA00004431"/>
    </source>
</evidence>
<evidence type="ECO:0000256" key="6">
    <source>
        <dbReference type="ARBA" id="ARBA00023306"/>
    </source>
</evidence>
<accession>A0A6J4MWH0</accession>
<dbReference type="Pfam" id="PF04686">
    <property type="entry name" value="SsgA"/>
    <property type="match status" value="1"/>
</dbReference>
<keyword evidence="5" id="KW-0717">Septation</keyword>
<keyword evidence="3 7" id="KW-0132">Cell division</keyword>
<reference evidence="7" key="1">
    <citation type="submission" date="2020-02" db="EMBL/GenBank/DDBJ databases">
        <authorList>
            <person name="Meier V. D."/>
        </authorList>
    </citation>
    <scope>NUCLEOTIDE SEQUENCE</scope>
    <source>
        <strain evidence="7">AVDCRST_MAG60</strain>
    </source>
</reference>
<comment type="subcellular location">
    <subcellularLocation>
        <location evidence="1">Cell septum</location>
    </subcellularLocation>
</comment>
<organism evidence="7">
    <name type="scientific">uncultured Nocardioides sp</name>
    <dbReference type="NCBI Taxonomy" id="198441"/>
    <lineage>
        <taxon>Bacteria</taxon>
        <taxon>Bacillati</taxon>
        <taxon>Actinomycetota</taxon>
        <taxon>Actinomycetes</taxon>
        <taxon>Propionibacteriales</taxon>
        <taxon>Nocardioidaceae</taxon>
        <taxon>Nocardioides</taxon>
        <taxon>environmental samples</taxon>
    </lineage>
</organism>
<gene>
    <name evidence="7" type="ORF">AVDCRST_MAG60-62</name>
</gene>
<evidence type="ECO:0000313" key="7">
    <source>
        <dbReference type="EMBL" id="CAA9371068.1"/>
    </source>
</evidence>
<dbReference type="Gene3D" id="2.30.31.20">
    <property type="entry name" value="Sporulation-specific cell division protein SsgB"/>
    <property type="match status" value="1"/>
</dbReference>
<dbReference type="GO" id="GO:0030428">
    <property type="term" value="C:cell septum"/>
    <property type="evidence" value="ECO:0007669"/>
    <property type="project" value="UniProtKB-SubCell"/>
</dbReference>
<proteinExistence type="inferred from homology"/>
<keyword evidence="4" id="KW-0749">Sporulation</keyword>
<dbReference type="EMBL" id="CADCUN010000007">
    <property type="protein sequence ID" value="CAA9371068.1"/>
    <property type="molecule type" value="Genomic_DNA"/>
</dbReference>
<protein>
    <submittedName>
        <fullName evidence="7">Sporulation and cell division protein SsgA</fullName>
    </submittedName>
</protein>
<evidence type="ECO:0000256" key="2">
    <source>
        <dbReference type="ARBA" id="ARBA00009323"/>
    </source>
</evidence>
<dbReference type="InterPro" id="IPR038658">
    <property type="entry name" value="SsgB_sf"/>
</dbReference>